<reference evidence="1" key="2">
    <citation type="journal article" date="2024" name="Plant">
        <title>Genomic evolution and insights into agronomic trait innovations of Sesamum species.</title>
        <authorList>
            <person name="Miao H."/>
            <person name="Wang L."/>
            <person name="Qu L."/>
            <person name="Liu H."/>
            <person name="Sun Y."/>
            <person name="Le M."/>
            <person name="Wang Q."/>
            <person name="Wei S."/>
            <person name="Zheng Y."/>
            <person name="Lin W."/>
            <person name="Duan Y."/>
            <person name="Cao H."/>
            <person name="Xiong S."/>
            <person name="Wang X."/>
            <person name="Wei L."/>
            <person name="Li C."/>
            <person name="Ma Q."/>
            <person name="Ju M."/>
            <person name="Zhao R."/>
            <person name="Li G."/>
            <person name="Mu C."/>
            <person name="Tian Q."/>
            <person name="Mei H."/>
            <person name="Zhang T."/>
            <person name="Gao T."/>
            <person name="Zhang H."/>
        </authorList>
    </citation>
    <scope>NUCLEOTIDE SEQUENCE</scope>
    <source>
        <strain evidence="1">KEN1</strain>
    </source>
</reference>
<name>A0AAW2XLA2_9LAMI</name>
<dbReference type="AlphaFoldDB" id="A0AAW2XLA2"/>
<comment type="caution">
    <text evidence="1">The sequence shown here is derived from an EMBL/GenBank/DDBJ whole genome shotgun (WGS) entry which is preliminary data.</text>
</comment>
<evidence type="ECO:0000313" key="1">
    <source>
        <dbReference type="EMBL" id="KAL0453662.1"/>
    </source>
</evidence>
<dbReference type="InterPro" id="IPR023393">
    <property type="entry name" value="START-like_dom_sf"/>
</dbReference>
<protein>
    <submittedName>
        <fullName evidence="1">S-norcoclaurine synthase</fullName>
    </submittedName>
</protein>
<sequence>MEGSVSRKIEVKVSANETWKAYGSLLIAKIRVEAFFDRYSGFKVLEGDGYAGTIIQVFFAVGVAGPPSYKEKYLVVDNERRVKVGEFVEGGVLE</sequence>
<dbReference type="EMBL" id="JACGWN010000004">
    <property type="protein sequence ID" value="KAL0453662.1"/>
    <property type="molecule type" value="Genomic_DNA"/>
</dbReference>
<dbReference type="Gene3D" id="3.30.530.20">
    <property type="match status" value="1"/>
</dbReference>
<organism evidence="1">
    <name type="scientific">Sesamum latifolium</name>
    <dbReference type="NCBI Taxonomy" id="2727402"/>
    <lineage>
        <taxon>Eukaryota</taxon>
        <taxon>Viridiplantae</taxon>
        <taxon>Streptophyta</taxon>
        <taxon>Embryophyta</taxon>
        <taxon>Tracheophyta</taxon>
        <taxon>Spermatophyta</taxon>
        <taxon>Magnoliopsida</taxon>
        <taxon>eudicotyledons</taxon>
        <taxon>Gunneridae</taxon>
        <taxon>Pentapetalae</taxon>
        <taxon>asterids</taxon>
        <taxon>lamiids</taxon>
        <taxon>Lamiales</taxon>
        <taxon>Pedaliaceae</taxon>
        <taxon>Sesamum</taxon>
    </lineage>
</organism>
<reference evidence="1" key="1">
    <citation type="submission" date="2020-06" db="EMBL/GenBank/DDBJ databases">
        <authorList>
            <person name="Li T."/>
            <person name="Hu X."/>
            <person name="Zhang T."/>
            <person name="Song X."/>
            <person name="Zhang H."/>
            <person name="Dai N."/>
            <person name="Sheng W."/>
            <person name="Hou X."/>
            <person name="Wei L."/>
        </authorList>
    </citation>
    <scope>NUCLEOTIDE SEQUENCE</scope>
    <source>
        <strain evidence="1">KEN1</strain>
        <tissue evidence="1">Leaf</tissue>
    </source>
</reference>
<accession>A0AAW2XLA2</accession>
<proteinExistence type="predicted"/>
<gene>
    <name evidence="1" type="ORF">Slati_1344300</name>
</gene>
<dbReference type="SUPFAM" id="SSF55961">
    <property type="entry name" value="Bet v1-like"/>
    <property type="match status" value="1"/>
</dbReference>